<dbReference type="PROSITE" id="PS51833">
    <property type="entry name" value="HDOD"/>
    <property type="match status" value="1"/>
</dbReference>
<dbReference type="Gene3D" id="1.10.3210.10">
    <property type="entry name" value="Hypothetical protein af1432"/>
    <property type="match status" value="1"/>
</dbReference>
<dbReference type="PROSITE" id="PS51831">
    <property type="entry name" value="HD"/>
    <property type="match status" value="1"/>
</dbReference>
<dbReference type="InterPro" id="IPR006674">
    <property type="entry name" value="HD_domain"/>
</dbReference>
<gene>
    <name evidence="3" type="ordered locus">Deba_2778</name>
</gene>
<feature type="domain" description="HDOD" evidence="2">
    <location>
        <begin position="14"/>
        <end position="210"/>
    </location>
</feature>
<keyword evidence="4" id="KW-1185">Reference proteome</keyword>
<name>E1QM89_DESB2</name>
<dbReference type="Pfam" id="PF08668">
    <property type="entry name" value="HDOD"/>
    <property type="match status" value="1"/>
</dbReference>
<dbReference type="RefSeq" id="WP_013259571.1">
    <property type="nucleotide sequence ID" value="NC_014365.1"/>
</dbReference>
<protein>
    <submittedName>
        <fullName evidence="3">Metal dependent phosphohydrolase</fullName>
    </submittedName>
</protein>
<dbReference type="PANTHER" id="PTHR33525:SF3">
    <property type="entry name" value="RIBONUCLEASE Y"/>
    <property type="match status" value="1"/>
</dbReference>
<dbReference type="eggNOG" id="COG1639">
    <property type="taxonomic scope" value="Bacteria"/>
</dbReference>
<dbReference type="PANTHER" id="PTHR33525">
    <property type="match status" value="1"/>
</dbReference>
<dbReference type="SUPFAM" id="SSF109604">
    <property type="entry name" value="HD-domain/PDEase-like"/>
    <property type="match status" value="1"/>
</dbReference>
<proteinExistence type="predicted"/>
<dbReference type="CDD" id="cd00077">
    <property type="entry name" value="HDc"/>
    <property type="match status" value="1"/>
</dbReference>
<dbReference type="NCBIfam" id="TIGR00277">
    <property type="entry name" value="HDIG"/>
    <property type="match status" value="1"/>
</dbReference>
<evidence type="ECO:0000259" key="2">
    <source>
        <dbReference type="PROSITE" id="PS51833"/>
    </source>
</evidence>
<dbReference type="Proteomes" id="UP000009047">
    <property type="component" value="Chromosome"/>
</dbReference>
<dbReference type="AlphaFoldDB" id="E1QM89"/>
<evidence type="ECO:0000259" key="1">
    <source>
        <dbReference type="PROSITE" id="PS51831"/>
    </source>
</evidence>
<dbReference type="HOGENOM" id="CLU_048246_4_2_7"/>
<dbReference type="EMBL" id="CP002085">
    <property type="protein sequence ID" value="ADK86132.1"/>
    <property type="molecule type" value="Genomic_DNA"/>
</dbReference>
<dbReference type="STRING" id="644282.Deba_2778"/>
<dbReference type="InterPro" id="IPR006675">
    <property type="entry name" value="HDIG_dom"/>
</dbReference>
<dbReference type="KEGG" id="dbr:Deba_2778"/>
<evidence type="ECO:0000313" key="4">
    <source>
        <dbReference type="Proteomes" id="UP000009047"/>
    </source>
</evidence>
<organism evidence="3 4">
    <name type="scientific">Desulfarculus baarsii (strain ATCC 33931 / DSM 2075 / LMG 7858 / VKM B-1802 / 2st14)</name>
    <dbReference type="NCBI Taxonomy" id="644282"/>
    <lineage>
        <taxon>Bacteria</taxon>
        <taxon>Pseudomonadati</taxon>
        <taxon>Thermodesulfobacteriota</taxon>
        <taxon>Desulfarculia</taxon>
        <taxon>Desulfarculales</taxon>
        <taxon>Desulfarculaceae</taxon>
        <taxon>Desulfarculus</taxon>
    </lineage>
</organism>
<dbReference type="InterPro" id="IPR003607">
    <property type="entry name" value="HD/PDEase_dom"/>
</dbReference>
<dbReference type="InterPro" id="IPR013976">
    <property type="entry name" value="HDOD"/>
</dbReference>
<sequence>MSLVKEILAKAEKLPAVPAVVQQVLALVQNPEFSFSKLIDTVRLDPGITAHVLRMANSPFYGLRQKISSLEQALALLGTRNLVEIVLSTQVVKYFQVDQGGYRLERGELWRHCMATALLAHRMGDMLKYQDTATLFTAALLHDVGKLILSQYVGERYHKIERMVGEDGKSFVEAEREVLGVDHALLGGLVARHWNFPESIVTAIAFHHAPERAAKYGQLTALVALANVLTLSMGFSGGAAGLAVPMPEGLAAMAGFGPREMDKIALEVKDINDKATELLNLAG</sequence>
<accession>E1QM89</accession>
<dbReference type="SMART" id="SM00471">
    <property type="entry name" value="HDc"/>
    <property type="match status" value="1"/>
</dbReference>
<reference evidence="3 4" key="1">
    <citation type="journal article" date="2010" name="Stand. Genomic Sci.">
        <title>Complete genome sequence of Desulfarculus baarsii type strain (2st14).</title>
        <authorList>
            <person name="Sun H."/>
            <person name="Spring S."/>
            <person name="Lapidus A."/>
            <person name="Davenport K."/>
            <person name="Del Rio T.G."/>
            <person name="Tice H."/>
            <person name="Nolan M."/>
            <person name="Copeland A."/>
            <person name="Cheng J.F."/>
            <person name="Lucas S."/>
            <person name="Tapia R."/>
            <person name="Goodwin L."/>
            <person name="Pitluck S."/>
            <person name="Ivanova N."/>
            <person name="Pagani I."/>
            <person name="Mavromatis K."/>
            <person name="Ovchinnikova G."/>
            <person name="Pati A."/>
            <person name="Chen A."/>
            <person name="Palaniappan K."/>
            <person name="Hauser L."/>
            <person name="Chang Y.J."/>
            <person name="Jeffries C.D."/>
            <person name="Detter J.C."/>
            <person name="Han C."/>
            <person name="Rohde M."/>
            <person name="Brambilla E."/>
            <person name="Goker M."/>
            <person name="Woyke T."/>
            <person name="Bristow J."/>
            <person name="Eisen J.A."/>
            <person name="Markowitz V."/>
            <person name="Hugenholtz P."/>
            <person name="Kyrpides N.C."/>
            <person name="Klenk H.P."/>
            <person name="Land M."/>
        </authorList>
    </citation>
    <scope>NUCLEOTIDE SEQUENCE [LARGE SCALE GENOMIC DNA]</scope>
    <source>
        <strain evidence="4">ATCC 33931 / DSM 2075 / LMG 7858 / VKM B-1802 / 2st14</strain>
    </source>
</reference>
<evidence type="ECO:0000313" key="3">
    <source>
        <dbReference type="EMBL" id="ADK86132.1"/>
    </source>
</evidence>
<dbReference type="InterPro" id="IPR052340">
    <property type="entry name" value="RNase_Y/CdgJ"/>
</dbReference>
<feature type="domain" description="HD" evidence="1">
    <location>
        <begin position="109"/>
        <end position="232"/>
    </location>
</feature>